<feature type="coiled-coil region" evidence="1">
    <location>
        <begin position="233"/>
        <end position="267"/>
    </location>
</feature>
<evidence type="ECO:0000256" key="2">
    <source>
        <dbReference type="SAM" id="MobiDB-lite"/>
    </source>
</evidence>
<gene>
    <name evidence="3" type="ORF">DKX38_021010</name>
</gene>
<feature type="region of interest" description="Disordered" evidence="2">
    <location>
        <begin position="103"/>
        <end position="144"/>
    </location>
</feature>
<keyword evidence="4" id="KW-1185">Reference proteome</keyword>
<feature type="compositionally biased region" description="Basic and acidic residues" evidence="2">
    <location>
        <begin position="433"/>
        <end position="446"/>
    </location>
</feature>
<dbReference type="Proteomes" id="UP000326939">
    <property type="component" value="Chromosome 14"/>
</dbReference>
<organism evidence="3 4">
    <name type="scientific">Salix brachista</name>
    <dbReference type="NCBI Taxonomy" id="2182728"/>
    <lineage>
        <taxon>Eukaryota</taxon>
        <taxon>Viridiplantae</taxon>
        <taxon>Streptophyta</taxon>
        <taxon>Embryophyta</taxon>
        <taxon>Tracheophyta</taxon>
        <taxon>Spermatophyta</taxon>
        <taxon>Magnoliopsida</taxon>
        <taxon>eudicotyledons</taxon>
        <taxon>Gunneridae</taxon>
        <taxon>Pentapetalae</taxon>
        <taxon>rosids</taxon>
        <taxon>fabids</taxon>
        <taxon>Malpighiales</taxon>
        <taxon>Salicaceae</taxon>
        <taxon>Saliceae</taxon>
        <taxon>Salix</taxon>
    </lineage>
</organism>
<proteinExistence type="predicted"/>
<protein>
    <submittedName>
        <fullName evidence="3">Uncharacterized protein</fullName>
    </submittedName>
</protein>
<evidence type="ECO:0000313" key="3">
    <source>
        <dbReference type="EMBL" id="KAB5527163.1"/>
    </source>
</evidence>
<reference evidence="4" key="1">
    <citation type="journal article" date="2019" name="Gigascience">
        <title>De novo genome assembly of the endangered Acer yangbiense, a plant species with extremely small populations endemic to Yunnan Province, China.</title>
        <authorList>
            <person name="Yang J."/>
            <person name="Wariss H.M."/>
            <person name="Tao L."/>
            <person name="Zhang R."/>
            <person name="Yun Q."/>
            <person name="Hollingsworth P."/>
            <person name="Dao Z."/>
            <person name="Luo G."/>
            <person name="Guo H."/>
            <person name="Ma Y."/>
            <person name="Sun W."/>
        </authorList>
    </citation>
    <scope>NUCLEOTIDE SEQUENCE [LARGE SCALE GENOMIC DNA]</scope>
    <source>
        <strain evidence="4">cv. br00</strain>
    </source>
</reference>
<dbReference type="PANTHER" id="PTHR31071:SF9">
    <property type="entry name" value="INTRACELLULAR PROTEIN TRANSPORT PROTEIN USO1-RELATED"/>
    <property type="match status" value="1"/>
</dbReference>
<evidence type="ECO:0000256" key="1">
    <source>
        <dbReference type="SAM" id="Coils"/>
    </source>
</evidence>
<accession>A0A5N5KBW6</accession>
<sequence>MERKEKGVEREGKGKKKVKLLESKQKLKGGMVLLVGKRGGPSTPSPTWRLVLSPSPNDNDNGNPIQEFLDTTTTTVSARKLCAKLWETHPQVHLSVSKLNKNLGHRRAHLSRRHQDKKAFESRAQLVDPPNSPPDQPASASPLRKHVTKSFLLQHHPPDGRNGNALRPLSPASCDRPMEVALYNPAVTLASSSDFRDGMGESSHSLKTSTELLKELNRVWSLEEQQVSNILLLRALKMELDHSQSQIKELLKEKRANRQEMDHLMKQSAEDKVIRMNMEQDRIKSAVHSVQEELEDERKLRKHSENLHRKLARELSEVKYSFCNALKELERERKTCFLLENLCDEFAQGISDYEQEVRSLRHKSDMDSVGREKPDRLVLHISEAWLDERMQMKLAEAENDPAEKNTIVDKLGPDIETFLQARLSIELKKDGNFEKEGTTSCSRRESYPLNEAASAPRDADDEDSTDNDSYCFELNNASKRQTIGNSKQQADNASEIQLEKTVNLNSTKRMTGSRENTKFHNPAHFEVQFEDHMAGNKTRFSGRGQSELSGESQGISKIYEAKQDGQHERKTKQVVIHGLNSNYVLDTLTRNHSLSSEGDKIHPVSDFNEDACAQPVFVGHASPVRQWASKLRSPEFVKAKCSLKLTGDLKENTLKAKLLEARLEGQKSRLRASKAVF</sequence>
<dbReference type="EMBL" id="VDCV01000014">
    <property type="protein sequence ID" value="KAB5527163.1"/>
    <property type="molecule type" value="Genomic_DNA"/>
</dbReference>
<name>A0A5N5KBW6_9ROSI</name>
<dbReference type="AlphaFoldDB" id="A0A5N5KBW6"/>
<dbReference type="PANTHER" id="PTHR31071">
    <property type="entry name" value="GB|AAF24581.1"/>
    <property type="match status" value="1"/>
</dbReference>
<keyword evidence="1" id="KW-0175">Coiled coil</keyword>
<evidence type="ECO:0000313" key="4">
    <source>
        <dbReference type="Proteomes" id="UP000326939"/>
    </source>
</evidence>
<comment type="caution">
    <text evidence="3">The sequence shown here is derived from an EMBL/GenBank/DDBJ whole genome shotgun (WGS) entry which is preliminary data.</text>
</comment>
<feature type="compositionally biased region" description="Basic residues" evidence="2">
    <location>
        <begin position="103"/>
        <end position="116"/>
    </location>
</feature>
<feature type="region of interest" description="Disordered" evidence="2">
    <location>
        <begin position="433"/>
        <end position="470"/>
    </location>
</feature>
<dbReference type="InterPro" id="IPR043424">
    <property type="entry name" value="BLT-like"/>
</dbReference>